<proteinExistence type="predicted"/>
<evidence type="ECO:0000313" key="4">
    <source>
        <dbReference type="Proteomes" id="UP000737018"/>
    </source>
</evidence>
<keyword evidence="2" id="KW-0732">Signal</keyword>
<sequence>MSLWELCRIILNALMTVVGRFGGGALRQEPPFSYNYAPTNSACINPQNNAIQAVSAKNCSFNQSNASVSTTQPRAAQPKPARQGNSESSPMTQYGANGGGCEKPKSMPGPVPRANAAQHPERQGHY</sequence>
<evidence type="ECO:0000256" key="2">
    <source>
        <dbReference type="SAM" id="SignalP"/>
    </source>
</evidence>
<comment type="caution">
    <text evidence="3">The sequence shown here is derived from an EMBL/GenBank/DDBJ whole genome shotgun (WGS) entry which is preliminary data.</text>
</comment>
<accession>A0A8J4QXD9</accession>
<organism evidence="3 4">
    <name type="scientific">Castanea mollissima</name>
    <name type="common">Chinese chestnut</name>
    <dbReference type="NCBI Taxonomy" id="60419"/>
    <lineage>
        <taxon>Eukaryota</taxon>
        <taxon>Viridiplantae</taxon>
        <taxon>Streptophyta</taxon>
        <taxon>Embryophyta</taxon>
        <taxon>Tracheophyta</taxon>
        <taxon>Spermatophyta</taxon>
        <taxon>Magnoliopsida</taxon>
        <taxon>eudicotyledons</taxon>
        <taxon>Gunneridae</taxon>
        <taxon>Pentapetalae</taxon>
        <taxon>rosids</taxon>
        <taxon>fabids</taxon>
        <taxon>Fagales</taxon>
        <taxon>Fagaceae</taxon>
        <taxon>Castanea</taxon>
    </lineage>
</organism>
<feature type="compositionally biased region" description="Polar residues" evidence="1">
    <location>
        <begin position="63"/>
        <end position="74"/>
    </location>
</feature>
<reference evidence="3" key="1">
    <citation type="submission" date="2020-03" db="EMBL/GenBank/DDBJ databases">
        <title>Castanea mollissima Vanexum genome sequencing.</title>
        <authorList>
            <person name="Staton M."/>
        </authorList>
    </citation>
    <scope>NUCLEOTIDE SEQUENCE</scope>
    <source>
        <tissue evidence="3">Leaf</tissue>
    </source>
</reference>
<name>A0A8J4QXD9_9ROSI</name>
<keyword evidence="4" id="KW-1185">Reference proteome</keyword>
<feature type="region of interest" description="Disordered" evidence="1">
    <location>
        <begin position="63"/>
        <end position="126"/>
    </location>
</feature>
<protein>
    <submittedName>
        <fullName evidence="3">Uncharacterized protein</fullName>
    </submittedName>
</protein>
<evidence type="ECO:0000313" key="3">
    <source>
        <dbReference type="EMBL" id="KAF3957350.1"/>
    </source>
</evidence>
<feature type="chain" id="PRO_5035246584" evidence="2">
    <location>
        <begin position="20"/>
        <end position="126"/>
    </location>
</feature>
<feature type="signal peptide" evidence="2">
    <location>
        <begin position="1"/>
        <end position="19"/>
    </location>
</feature>
<evidence type="ECO:0000256" key="1">
    <source>
        <dbReference type="SAM" id="MobiDB-lite"/>
    </source>
</evidence>
<feature type="compositionally biased region" description="Polar residues" evidence="1">
    <location>
        <begin position="83"/>
        <end position="95"/>
    </location>
</feature>
<dbReference type="AlphaFoldDB" id="A0A8J4QXD9"/>
<dbReference type="EMBL" id="JRKL02002848">
    <property type="protein sequence ID" value="KAF3957350.1"/>
    <property type="molecule type" value="Genomic_DNA"/>
</dbReference>
<dbReference type="Proteomes" id="UP000737018">
    <property type="component" value="Unassembled WGS sequence"/>
</dbReference>
<gene>
    <name evidence="3" type="ORF">CMV_017632</name>
</gene>